<dbReference type="EMBL" id="FOYS01000001">
    <property type="protein sequence ID" value="SFR34143.1"/>
    <property type="molecule type" value="Genomic_DNA"/>
</dbReference>
<evidence type="ECO:0000256" key="1">
    <source>
        <dbReference type="SAM" id="Phobius"/>
    </source>
</evidence>
<dbReference type="OrthoDB" id="298115at2157"/>
<evidence type="ECO:0000313" key="2">
    <source>
        <dbReference type="EMBL" id="SFR34143.1"/>
    </source>
</evidence>
<dbReference type="Proteomes" id="UP000243250">
    <property type="component" value="Unassembled WGS sequence"/>
</dbReference>
<organism evidence="2 3">
    <name type="scientific">Halogeometricum limi</name>
    <dbReference type="NCBI Taxonomy" id="555875"/>
    <lineage>
        <taxon>Archaea</taxon>
        <taxon>Methanobacteriati</taxon>
        <taxon>Methanobacteriota</taxon>
        <taxon>Stenosarchaea group</taxon>
        <taxon>Halobacteria</taxon>
        <taxon>Halobacteriales</taxon>
        <taxon>Haloferacaceae</taxon>
        <taxon>Halogeometricum</taxon>
    </lineage>
</organism>
<keyword evidence="1" id="KW-1133">Transmembrane helix</keyword>
<dbReference type="STRING" id="555875.SAMN04488124_0412"/>
<proteinExistence type="predicted"/>
<keyword evidence="1" id="KW-0472">Membrane</keyword>
<gene>
    <name evidence="2" type="ORF">SAMN04488124_0412</name>
</gene>
<protein>
    <submittedName>
        <fullName evidence="2">Uncharacterized protein</fullName>
    </submittedName>
</protein>
<keyword evidence="3" id="KW-1185">Reference proteome</keyword>
<accession>A0A1I6FW28</accession>
<dbReference type="RefSeq" id="WP_089876300.1">
    <property type="nucleotide sequence ID" value="NZ_FOYS01000001.1"/>
</dbReference>
<reference evidence="3" key="1">
    <citation type="submission" date="2016-10" db="EMBL/GenBank/DDBJ databases">
        <authorList>
            <person name="Varghese N."/>
            <person name="Submissions S."/>
        </authorList>
    </citation>
    <scope>NUCLEOTIDE SEQUENCE [LARGE SCALE GENOMIC DNA]</scope>
    <source>
        <strain evidence="3">CGMCC 1.8711</strain>
    </source>
</reference>
<name>A0A1I6FW28_9EURY</name>
<dbReference type="AlphaFoldDB" id="A0A1I6FW28"/>
<evidence type="ECO:0000313" key="3">
    <source>
        <dbReference type="Proteomes" id="UP000243250"/>
    </source>
</evidence>
<keyword evidence="1" id="KW-0812">Transmembrane</keyword>
<feature type="transmembrane region" description="Helical" evidence="1">
    <location>
        <begin position="54"/>
        <end position="74"/>
    </location>
</feature>
<sequence>MNLRTVIFVAIGVAQVVGLVVFLNTAGAEAFAVAESLPYVQNTWVSEPLEQIQFVSYTLLVPIFFIDLLVYLVVSSVTREKQQVAQMAARRQR</sequence>